<gene>
    <name evidence="1" type="ORF">AMSG_01593</name>
</gene>
<dbReference type="CDD" id="cd00882">
    <property type="entry name" value="Ras_like_GTPase"/>
    <property type="match status" value="1"/>
</dbReference>
<dbReference type="Proteomes" id="UP000054408">
    <property type="component" value="Unassembled WGS sequence"/>
</dbReference>
<sequence length="617" mass="64707">MLRAAPTLQAPALLLLRRAAGSAPAVRPPPSSAAAQVEATSAVISAVHALLETLPESAAATRHAHILQAAQGSLPKPAEPVIPTALVVGDRNVGKTALVAALTSARTASSTRTAKTAEAAAEAAALLSSTSALALTPASEAHSDSPAAQLGFNVLDTPPLGEWPALLGDEAAAQLLPLAEIVLLVTDPARQGKSSTESATLRTLDSSRLAVALNKADMVEGEQTRARLRELVAGATGADLASVVLTVATSPHVDDSGLPALTAVLERLAAPDALMDKVVTVRLDAVAAALDTVSDGLALERRVLARKEDEILRLTHYVEDEAADLVDTFSSQTLPLVTDHFDSLVEKEKAFFQSRTVLDLLRLSDAQLRLELAEERLFTSAWLAPIETSLASSMAATLETARHERVYMLESLTQFAADPAMRDFPLTRKLREALAAAHANHSPATFDKDALVAKLSAMASAYDRAEFEDDAAASMRSASRINYMAQLGSASLLTGAWGYTQLAAAGVDMSVLSSLVAAAGASSFGGLWWLQSTWMGLEARLATALRTLRADLISSLPDVYSSVVRRALKPAKKTLAKCYSAATEVGTELASLEAARDDAAARVDQIRTSLRNSSGPN</sequence>
<keyword evidence="2" id="KW-1185">Reference proteome</keyword>
<proteinExistence type="predicted"/>
<dbReference type="RefSeq" id="XP_013761642.1">
    <property type="nucleotide sequence ID" value="XM_013906188.1"/>
</dbReference>
<accession>A0A0L0DR35</accession>
<protein>
    <submittedName>
        <fullName evidence="1">Uncharacterized protein</fullName>
    </submittedName>
</protein>
<dbReference type="Gene3D" id="3.40.50.300">
    <property type="entry name" value="P-loop containing nucleotide triphosphate hydrolases"/>
    <property type="match status" value="1"/>
</dbReference>
<evidence type="ECO:0000313" key="2">
    <source>
        <dbReference type="Proteomes" id="UP000054408"/>
    </source>
</evidence>
<reference evidence="1 2" key="1">
    <citation type="submission" date="2010-05" db="EMBL/GenBank/DDBJ databases">
        <title>The Genome Sequence of Thecamonas trahens ATCC 50062.</title>
        <authorList>
            <consortium name="The Broad Institute Genome Sequencing Platform"/>
            <person name="Russ C."/>
            <person name="Cuomo C."/>
            <person name="Shea T."/>
            <person name="Young S.K."/>
            <person name="Zeng Q."/>
            <person name="Koehrsen M."/>
            <person name="Haas B."/>
            <person name="Borodovsky M."/>
            <person name="Guigo R."/>
            <person name="Alvarado L."/>
            <person name="Berlin A."/>
            <person name="Bochicchio J."/>
            <person name="Borenstein D."/>
            <person name="Chapman S."/>
            <person name="Chen Z."/>
            <person name="Freedman E."/>
            <person name="Gellesch M."/>
            <person name="Goldberg J."/>
            <person name="Griggs A."/>
            <person name="Gujja S."/>
            <person name="Heilman E."/>
            <person name="Heiman D."/>
            <person name="Hepburn T."/>
            <person name="Howarth C."/>
            <person name="Jen D."/>
            <person name="Larson L."/>
            <person name="Mehta T."/>
            <person name="Park D."/>
            <person name="Pearson M."/>
            <person name="Roberts A."/>
            <person name="Saif S."/>
            <person name="Shenoy N."/>
            <person name="Sisk P."/>
            <person name="Stolte C."/>
            <person name="Sykes S."/>
            <person name="Thomson T."/>
            <person name="Walk T."/>
            <person name="White J."/>
            <person name="Yandava C."/>
            <person name="Burger G."/>
            <person name="Gray M.W."/>
            <person name="Holland P.W.H."/>
            <person name="King N."/>
            <person name="Lang F.B.F."/>
            <person name="Roger A.J."/>
            <person name="Ruiz-Trillo I."/>
            <person name="Lander E."/>
            <person name="Nusbaum C."/>
        </authorList>
    </citation>
    <scope>NUCLEOTIDE SEQUENCE [LARGE SCALE GENOMIC DNA]</scope>
    <source>
        <strain evidence="1 2">ATCC 50062</strain>
    </source>
</reference>
<evidence type="ECO:0000313" key="1">
    <source>
        <dbReference type="EMBL" id="KNC54742.1"/>
    </source>
</evidence>
<dbReference type="InterPro" id="IPR027417">
    <property type="entry name" value="P-loop_NTPase"/>
</dbReference>
<dbReference type="AlphaFoldDB" id="A0A0L0DR35"/>
<dbReference type="SUPFAM" id="SSF52540">
    <property type="entry name" value="P-loop containing nucleoside triphosphate hydrolases"/>
    <property type="match status" value="1"/>
</dbReference>
<organism evidence="1 2">
    <name type="scientific">Thecamonas trahens ATCC 50062</name>
    <dbReference type="NCBI Taxonomy" id="461836"/>
    <lineage>
        <taxon>Eukaryota</taxon>
        <taxon>Apusozoa</taxon>
        <taxon>Apusomonadida</taxon>
        <taxon>Apusomonadidae</taxon>
        <taxon>Thecamonas</taxon>
    </lineage>
</organism>
<dbReference type="GeneID" id="25561338"/>
<name>A0A0L0DR35_THETB</name>
<dbReference type="EMBL" id="GL349438">
    <property type="protein sequence ID" value="KNC54742.1"/>
    <property type="molecule type" value="Genomic_DNA"/>
</dbReference>